<reference evidence="2" key="1">
    <citation type="submission" date="2016-10" db="EMBL/GenBank/DDBJ databases">
        <title>Comparative genomics uncovers the prolific and rare metabolic potential of the cyanobacterial genus Moorea.</title>
        <authorList>
            <person name="Leao T."/>
            <person name="Castelao G."/>
            <person name="Korobeynikov A."/>
            <person name="Monroe E.A."/>
            <person name="Podell S."/>
            <person name="Glukhov E."/>
            <person name="Allen E."/>
            <person name="Gerwick W.H."/>
            <person name="Gerwick L."/>
        </authorList>
    </citation>
    <scope>NUCLEOTIDE SEQUENCE [LARGE SCALE GENOMIC DNA]</scope>
    <source>
        <strain evidence="2">JHB</strain>
    </source>
</reference>
<organism evidence="1 2">
    <name type="scientific">Moorena producens (strain JHB)</name>
    <dbReference type="NCBI Taxonomy" id="1454205"/>
    <lineage>
        <taxon>Bacteria</taxon>
        <taxon>Bacillati</taxon>
        <taxon>Cyanobacteriota</taxon>
        <taxon>Cyanophyceae</taxon>
        <taxon>Coleofasciculales</taxon>
        <taxon>Coleofasciculaceae</taxon>
        <taxon>Moorena</taxon>
    </lineage>
</organism>
<gene>
    <name evidence="1" type="ORF">BJP36_19315</name>
</gene>
<dbReference type="AlphaFoldDB" id="A0A1D9G294"/>
<protein>
    <submittedName>
        <fullName evidence="1">Uncharacterized protein</fullName>
    </submittedName>
</protein>
<evidence type="ECO:0000313" key="1">
    <source>
        <dbReference type="EMBL" id="AOY81738.1"/>
    </source>
</evidence>
<evidence type="ECO:0000313" key="2">
    <source>
        <dbReference type="Proteomes" id="UP000176944"/>
    </source>
</evidence>
<dbReference type="Proteomes" id="UP000176944">
    <property type="component" value="Chromosome"/>
</dbReference>
<proteinExistence type="predicted"/>
<dbReference type="EMBL" id="CP017708">
    <property type="protein sequence ID" value="AOY81738.1"/>
    <property type="molecule type" value="Genomic_DNA"/>
</dbReference>
<sequence length="191" mass="20291">MSDTKVFFGVSLELAGKTISLEPKNAITELKEKGIEVELPAGERVYLGTVGTSLSSLLTTLGVDDGDDSTDDTSGNFDKNFIVTAAQASQSNDELIEGAINPNLLPDIDVLQNAANLVLEAGLYVDEFHVRIPGSSANEAGSADPTTKVVKKEKTAYTVGLSAEWQDDAGQLIEGLDLKLKGVYLKISNEE</sequence>
<name>A0A1D9G294_MOOP1</name>
<accession>A0A1D9G294</accession>